<keyword evidence="3" id="KW-1185">Reference proteome</keyword>
<feature type="compositionally biased region" description="Pro residues" evidence="1">
    <location>
        <begin position="21"/>
        <end position="47"/>
    </location>
</feature>
<feature type="compositionally biased region" description="Polar residues" evidence="1">
    <location>
        <begin position="1"/>
        <end position="12"/>
    </location>
</feature>
<evidence type="ECO:0000313" key="3">
    <source>
        <dbReference type="Proteomes" id="UP000030854"/>
    </source>
</evidence>
<accession>A0A0B1NZ40</accession>
<dbReference type="HOGENOM" id="CLU_018153_3_0_1"/>
<dbReference type="EMBL" id="JNVN01003083">
    <property type="protein sequence ID" value="KHJ31243.1"/>
    <property type="molecule type" value="Genomic_DNA"/>
</dbReference>
<comment type="caution">
    <text evidence="2">The sequence shown here is derived from an EMBL/GenBank/DDBJ whole genome shotgun (WGS) entry which is preliminary data.</text>
</comment>
<organism evidence="2 3">
    <name type="scientific">Uncinula necator</name>
    <name type="common">Grape powdery mildew</name>
    <dbReference type="NCBI Taxonomy" id="52586"/>
    <lineage>
        <taxon>Eukaryota</taxon>
        <taxon>Fungi</taxon>
        <taxon>Dikarya</taxon>
        <taxon>Ascomycota</taxon>
        <taxon>Pezizomycotina</taxon>
        <taxon>Leotiomycetes</taxon>
        <taxon>Erysiphales</taxon>
        <taxon>Erysiphaceae</taxon>
        <taxon>Erysiphe</taxon>
    </lineage>
</organism>
<feature type="region of interest" description="Disordered" evidence="1">
    <location>
        <begin position="156"/>
        <end position="187"/>
    </location>
</feature>
<name>A0A0B1NZ40_UNCNE</name>
<protein>
    <submittedName>
        <fullName evidence="2">Putative eka-like protein</fullName>
    </submittedName>
</protein>
<proteinExistence type="predicted"/>
<reference evidence="2 3" key="1">
    <citation type="journal article" date="2014" name="BMC Genomics">
        <title>Adaptive genomic structural variation in the grape powdery mildew pathogen, Erysiphe necator.</title>
        <authorList>
            <person name="Jones L."/>
            <person name="Riaz S."/>
            <person name="Morales-Cruz A."/>
            <person name="Amrine K.C."/>
            <person name="McGuire B."/>
            <person name="Gubler W.D."/>
            <person name="Walker M.A."/>
            <person name="Cantu D."/>
        </authorList>
    </citation>
    <scope>NUCLEOTIDE SEQUENCE [LARGE SCALE GENOMIC DNA]</scope>
    <source>
        <strain evidence="3">c</strain>
    </source>
</reference>
<evidence type="ECO:0000313" key="2">
    <source>
        <dbReference type="EMBL" id="KHJ31243.1"/>
    </source>
</evidence>
<dbReference type="AlphaFoldDB" id="A0A0B1NZ40"/>
<sequence>MIDSMDISQESQALPPESSHQPPPIPPIPPIPSIPNPPPLISSPPPLNLEIPTKTVDGRQILKPVAPSKRPLPENPQRKSRENSYIANAFLPQELTDIIATRQRRERAWHARLLICTTMISSIDSTLINFTEELEIEEVMAFKAYLQQAIANFAAADSSPSPPHIPSHTRPSNGNINSTNKDKNSEKVVVSTPRIALPLSPNSKPTHEVVLPSIPKTSDNSWATVACNGQKKARVFASNKMQDAPKAKISQRQLPKDKSETSGSDQRLFVRLPQDHEWRKLSPAGIREVIFRKLSISPTLFNKIKPVHSGFALSPCGTEAREAILKAGNGLFLSEAKLEPATNWVPVIIPTVPASIRKEQGDTEVNSSMLADEVERVCSV</sequence>
<gene>
    <name evidence="2" type="ORF">EV44_g3647</name>
</gene>
<feature type="region of interest" description="Disordered" evidence="1">
    <location>
        <begin position="239"/>
        <end position="264"/>
    </location>
</feature>
<evidence type="ECO:0000256" key="1">
    <source>
        <dbReference type="SAM" id="MobiDB-lite"/>
    </source>
</evidence>
<feature type="region of interest" description="Disordered" evidence="1">
    <location>
        <begin position="1"/>
        <end position="85"/>
    </location>
</feature>
<dbReference type="Proteomes" id="UP000030854">
    <property type="component" value="Unassembled WGS sequence"/>
</dbReference>